<feature type="transmembrane region" description="Helical" evidence="10">
    <location>
        <begin position="12"/>
        <end position="35"/>
    </location>
</feature>
<feature type="transmembrane region" description="Helical" evidence="10">
    <location>
        <begin position="252"/>
        <end position="269"/>
    </location>
</feature>
<evidence type="ECO:0000256" key="7">
    <source>
        <dbReference type="ARBA" id="ARBA00023265"/>
    </source>
</evidence>
<keyword evidence="4 8" id="KW-0611">Plant defense</keyword>
<dbReference type="PANTHER" id="PTHR31942:SF77">
    <property type="entry name" value="MLO-LIKE PROTEIN 14"/>
    <property type="match status" value="1"/>
</dbReference>
<organism evidence="11 12">
    <name type="scientific">Artemisia annua</name>
    <name type="common">Sweet wormwood</name>
    <dbReference type="NCBI Taxonomy" id="35608"/>
    <lineage>
        <taxon>Eukaryota</taxon>
        <taxon>Viridiplantae</taxon>
        <taxon>Streptophyta</taxon>
        <taxon>Embryophyta</taxon>
        <taxon>Tracheophyta</taxon>
        <taxon>Spermatophyta</taxon>
        <taxon>Magnoliopsida</taxon>
        <taxon>eudicotyledons</taxon>
        <taxon>Gunneridae</taxon>
        <taxon>Pentapetalae</taxon>
        <taxon>asterids</taxon>
        <taxon>campanulids</taxon>
        <taxon>Asterales</taxon>
        <taxon>Asteraceae</taxon>
        <taxon>Asteroideae</taxon>
        <taxon>Anthemideae</taxon>
        <taxon>Artemisiinae</taxon>
        <taxon>Artemisia</taxon>
    </lineage>
</organism>
<protein>
    <recommendedName>
        <fullName evidence="8">MLO-like protein</fullName>
    </recommendedName>
</protein>
<feature type="transmembrane region" description="Helical" evidence="10">
    <location>
        <begin position="228"/>
        <end position="246"/>
    </location>
</feature>
<proteinExistence type="inferred from homology"/>
<keyword evidence="6 8" id="KW-0472">Membrane</keyword>
<reference evidence="11 12" key="1">
    <citation type="journal article" date="2018" name="Mol. Plant">
        <title>The genome of Artemisia annua provides insight into the evolution of Asteraceae family and artemisinin biosynthesis.</title>
        <authorList>
            <person name="Shen Q."/>
            <person name="Zhang L."/>
            <person name="Liao Z."/>
            <person name="Wang S."/>
            <person name="Yan T."/>
            <person name="Shi P."/>
            <person name="Liu M."/>
            <person name="Fu X."/>
            <person name="Pan Q."/>
            <person name="Wang Y."/>
            <person name="Lv Z."/>
            <person name="Lu X."/>
            <person name="Zhang F."/>
            <person name="Jiang W."/>
            <person name="Ma Y."/>
            <person name="Chen M."/>
            <person name="Hao X."/>
            <person name="Li L."/>
            <person name="Tang Y."/>
            <person name="Lv G."/>
            <person name="Zhou Y."/>
            <person name="Sun X."/>
            <person name="Brodelius P.E."/>
            <person name="Rose J.K.C."/>
            <person name="Tang K."/>
        </authorList>
    </citation>
    <scope>NUCLEOTIDE SEQUENCE [LARGE SCALE GENOMIC DNA]</scope>
    <source>
        <strain evidence="12">cv. Huhao1</strain>
        <tissue evidence="11">Leaf</tissue>
    </source>
</reference>
<comment type="domain">
    <text evidence="8">The C-terminus contains a calmodulin-binding domain, which binds calmodulin in a calcium-dependent fashion.</text>
</comment>
<accession>A0A2U1L6I0</accession>
<evidence type="ECO:0000256" key="10">
    <source>
        <dbReference type="SAM" id="Phobius"/>
    </source>
</evidence>
<feature type="transmembrane region" description="Helical" evidence="10">
    <location>
        <begin position="65"/>
        <end position="87"/>
    </location>
</feature>
<evidence type="ECO:0000256" key="2">
    <source>
        <dbReference type="ARBA" id="ARBA00006574"/>
    </source>
</evidence>
<comment type="subcellular location">
    <subcellularLocation>
        <location evidence="1 8">Membrane</location>
        <topology evidence="1 8">Multi-pass membrane protein</topology>
    </subcellularLocation>
</comment>
<keyword evidence="7 8" id="KW-0568">Pathogenesis-related protein</keyword>
<evidence type="ECO:0000313" key="11">
    <source>
        <dbReference type="EMBL" id="PWA44610.1"/>
    </source>
</evidence>
<comment type="similarity">
    <text evidence="2 8">Belongs to the MLO family.</text>
</comment>
<feature type="region of interest" description="Disordered" evidence="9">
    <location>
        <begin position="364"/>
        <end position="426"/>
    </location>
</feature>
<name>A0A2U1L6I0_ARTAN</name>
<keyword evidence="12" id="KW-1185">Reference proteome</keyword>
<dbReference type="OrthoDB" id="1567359at2759"/>
<feature type="compositionally biased region" description="Low complexity" evidence="9">
    <location>
        <begin position="398"/>
        <end position="407"/>
    </location>
</feature>
<dbReference type="GO" id="GO:0005516">
    <property type="term" value="F:calmodulin binding"/>
    <property type="evidence" value="ECO:0007669"/>
    <property type="project" value="UniProtKB-KW"/>
</dbReference>
<keyword evidence="3 8" id="KW-0812">Transmembrane</keyword>
<evidence type="ECO:0000256" key="9">
    <source>
        <dbReference type="SAM" id="MobiDB-lite"/>
    </source>
</evidence>
<dbReference type="InterPro" id="IPR004326">
    <property type="entry name" value="Mlo"/>
</dbReference>
<gene>
    <name evidence="8" type="primary">MLO</name>
    <name evidence="11" type="ORF">CTI12_AA422770</name>
</gene>
<dbReference type="GO" id="GO:0006952">
    <property type="term" value="P:defense response"/>
    <property type="evidence" value="ECO:0007669"/>
    <property type="project" value="UniProtKB-KW"/>
</dbReference>
<keyword evidence="5 8" id="KW-1133">Transmembrane helix</keyword>
<evidence type="ECO:0000256" key="8">
    <source>
        <dbReference type="RuleBase" id="RU280816"/>
    </source>
</evidence>
<evidence type="ECO:0000256" key="5">
    <source>
        <dbReference type="ARBA" id="ARBA00022989"/>
    </source>
</evidence>
<dbReference type="AlphaFoldDB" id="A0A2U1L6I0"/>
<evidence type="ECO:0000313" key="12">
    <source>
        <dbReference type="Proteomes" id="UP000245207"/>
    </source>
</evidence>
<dbReference type="GO" id="GO:0016020">
    <property type="term" value="C:membrane"/>
    <property type="evidence" value="ECO:0007669"/>
    <property type="project" value="UniProtKB-SubCell"/>
</dbReference>
<evidence type="ECO:0000256" key="1">
    <source>
        <dbReference type="ARBA" id="ARBA00004141"/>
    </source>
</evidence>
<dbReference type="STRING" id="35608.A0A2U1L6I0"/>
<sequence length="426" mass="48338">MSSEDFNHESRSMTLTTTWSVATVLSIFVFVSLLLERAIRRLSHWLKKMNRKPLLAALDKMKEEMMLLGFISLLLAAACNGISSICIPSKLYNGAFHPCSKPIKNQGIEDTKRRHLSESNEHICKKVHTWRKWEDETQMDGHGVLTEISRNETMKRQSAIVKFHMSNPLVRNGCFTWMVCFFRQFGSSVVRADYLTLREAFLMNHNLTSNYDFHNYMIRSMEEEFQRIVGLSAPLWGWVVAFMLFNVEGSNLYFWIALVPVALVLLLGAKLQHVIATLALESAGITGYFTEARLKPRDDLFWFKKPQLLLRLIHFILFQVCCTVSLQLQHFTTVCPGDSGIYGDDSTIQTETSTVISLEEFDHQELDSPRAGTPPAKHLELELQPPGVITPGAPRLRPSASVSSSPSPTFPQEPITRSYSLPAPKQ</sequence>
<evidence type="ECO:0000256" key="4">
    <source>
        <dbReference type="ARBA" id="ARBA00022821"/>
    </source>
</evidence>
<keyword evidence="8" id="KW-0112">Calmodulin-binding</keyword>
<comment type="function">
    <text evidence="8">May be involved in modulation of pathogen defense and leaf cell death.</text>
</comment>
<evidence type="ECO:0000256" key="3">
    <source>
        <dbReference type="ARBA" id="ARBA00022692"/>
    </source>
</evidence>
<dbReference type="PANTHER" id="PTHR31942">
    <property type="entry name" value="MLO-LIKE PROTEIN 1"/>
    <property type="match status" value="1"/>
</dbReference>
<comment type="caution">
    <text evidence="11">The sequence shown here is derived from an EMBL/GenBank/DDBJ whole genome shotgun (WGS) entry which is preliminary data.</text>
</comment>
<dbReference type="EMBL" id="PKPP01011184">
    <property type="protein sequence ID" value="PWA44610.1"/>
    <property type="molecule type" value="Genomic_DNA"/>
</dbReference>
<dbReference type="Pfam" id="PF03094">
    <property type="entry name" value="Mlo"/>
    <property type="match status" value="2"/>
</dbReference>
<evidence type="ECO:0000256" key="6">
    <source>
        <dbReference type="ARBA" id="ARBA00023136"/>
    </source>
</evidence>
<dbReference type="Proteomes" id="UP000245207">
    <property type="component" value="Unassembled WGS sequence"/>
</dbReference>